<keyword evidence="14" id="KW-1185">Reference proteome</keyword>
<proteinExistence type="predicted"/>
<evidence type="ECO:0000313" key="13">
    <source>
        <dbReference type="EMBL" id="MFC3115183.1"/>
    </source>
</evidence>
<dbReference type="PROSITE" id="PS50885">
    <property type="entry name" value="HAMP"/>
    <property type="match status" value="1"/>
</dbReference>
<dbReference type="Gene3D" id="3.30.565.10">
    <property type="entry name" value="Histidine kinase-like ATPase, C-terminal domain"/>
    <property type="match status" value="1"/>
</dbReference>
<dbReference type="InterPro" id="IPR050428">
    <property type="entry name" value="TCS_sensor_his_kinase"/>
</dbReference>
<dbReference type="Gene3D" id="6.10.340.10">
    <property type="match status" value="1"/>
</dbReference>
<dbReference type="GO" id="GO:0004673">
    <property type="term" value="F:protein histidine kinase activity"/>
    <property type="evidence" value="ECO:0007669"/>
    <property type="project" value="UniProtKB-EC"/>
</dbReference>
<keyword evidence="9" id="KW-0902">Two-component regulatory system</keyword>
<keyword evidence="4" id="KW-0597">Phosphoprotein</keyword>
<evidence type="ECO:0000256" key="6">
    <source>
        <dbReference type="ARBA" id="ARBA00022692"/>
    </source>
</evidence>
<evidence type="ECO:0000256" key="3">
    <source>
        <dbReference type="ARBA" id="ARBA00012438"/>
    </source>
</evidence>
<dbReference type="InterPro" id="IPR003660">
    <property type="entry name" value="HAMP_dom"/>
</dbReference>
<comment type="subcellular location">
    <subcellularLocation>
        <location evidence="2">Membrane</location>
    </subcellularLocation>
</comment>
<evidence type="ECO:0000256" key="7">
    <source>
        <dbReference type="ARBA" id="ARBA00022777"/>
    </source>
</evidence>
<protein>
    <recommendedName>
        <fullName evidence="3">histidine kinase</fullName>
        <ecNumber evidence="3">2.7.13.3</ecNumber>
    </recommendedName>
</protein>
<accession>A0ABV7FEK9</accession>
<dbReference type="RefSeq" id="WP_378117246.1">
    <property type="nucleotide sequence ID" value="NZ_JBHRTF010000003.1"/>
</dbReference>
<dbReference type="EC" id="2.7.13.3" evidence="3"/>
<keyword evidence="7 13" id="KW-0418">Kinase</keyword>
<dbReference type="Gene3D" id="3.30.450.20">
    <property type="entry name" value="PAS domain"/>
    <property type="match status" value="1"/>
</dbReference>
<evidence type="ECO:0000256" key="10">
    <source>
        <dbReference type="SAM" id="Phobius"/>
    </source>
</evidence>
<dbReference type="SUPFAM" id="SSF55874">
    <property type="entry name" value="ATPase domain of HSP90 chaperone/DNA topoisomerase II/histidine kinase"/>
    <property type="match status" value="1"/>
</dbReference>
<dbReference type="InterPro" id="IPR036097">
    <property type="entry name" value="HisK_dim/P_sf"/>
</dbReference>
<dbReference type="InterPro" id="IPR003661">
    <property type="entry name" value="HisK_dim/P_dom"/>
</dbReference>
<gene>
    <name evidence="13" type="primary">creC</name>
    <name evidence="13" type="ORF">ACFODX_06410</name>
</gene>
<dbReference type="PANTHER" id="PTHR45436:SF10">
    <property type="entry name" value="HISTIDINE KINASE"/>
    <property type="match status" value="1"/>
</dbReference>
<keyword evidence="8 10" id="KW-1133">Transmembrane helix</keyword>
<dbReference type="PANTHER" id="PTHR45436">
    <property type="entry name" value="SENSOR HISTIDINE KINASE YKOH"/>
    <property type="match status" value="1"/>
</dbReference>
<feature type="domain" description="HAMP" evidence="12">
    <location>
        <begin position="204"/>
        <end position="257"/>
    </location>
</feature>
<dbReference type="CDD" id="cd00082">
    <property type="entry name" value="HisKA"/>
    <property type="match status" value="1"/>
</dbReference>
<evidence type="ECO:0000256" key="9">
    <source>
        <dbReference type="ARBA" id="ARBA00023012"/>
    </source>
</evidence>
<dbReference type="SUPFAM" id="SSF103190">
    <property type="entry name" value="Sensory domain-like"/>
    <property type="match status" value="1"/>
</dbReference>
<dbReference type="SUPFAM" id="SSF47384">
    <property type="entry name" value="Homodimeric domain of signal transducing histidine kinase"/>
    <property type="match status" value="1"/>
</dbReference>
<dbReference type="Gene3D" id="1.10.287.130">
    <property type="match status" value="1"/>
</dbReference>
<dbReference type="InterPro" id="IPR036890">
    <property type="entry name" value="HATPase_C_sf"/>
</dbReference>
<dbReference type="NCBIfam" id="NF008312">
    <property type="entry name" value="PRK11100.1"/>
    <property type="match status" value="1"/>
</dbReference>
<dbReference type="PROSITE" id="PS50109">
    <property type="entry name" value="HIS_KIN"/>
    <property type="match status" value="1"/>
</dbReference>
<keyword evidence="10" id="KW-0472">Membrane</keyword>
<evidence type="ECO:0000256" key="4">
    <source>
        <dbReference type="ARBA" id="ARBA00022553"/>
    </source>
</evidence>
<feature type="domain" description="Histidine kinase" evidence="11">
    <location>
        <begin position="264"/>
        <end position="467"/>
    </location>
</feature>
<dbReference type="EMBL" id="JBHRTF010000003">
    <property type="protein sequence ID" value="MFC3115183.1"/>
    <property type="molecule type" value="Genomic_DNA"/>
</dbReference>
<dbReference type="InterPro" id="IPR029151">
    <property type="entry name" value="Sensor-like_sf"/>
</dbReference>
<evidence type="ECO:0000259" key="11">
    <source>
        <dbReference type="PROSITE" id="PS50109"/>
    </source>
</evidence>
<sequence>MSLSLRIFIIYMLFVALCSYFVLRTVMEEIRPGVRQTTEETLVDTANLLAEFLREPMLKNQIDQHFYADIFRAYGQRTPNANIWGVNKFAVNHRIYVTDRTGIVLLDSSNIAVGQDYSRWNDVYLTLQGKYGARSSQEQEGDESASIMYVAAPIKNGDEIIGVVSVAKPNRSVQPFIERTQRRLGMLGGALILLGLLSGALFSWWLSRELRKLREYAVTVSQGERATIPEGKIASGELRQLAQALESMRSELDGKAYIERYVQTLTHELKSPLAAIRASAELLQSPLLDAPGQEQQRQRFIANIDSESLRLQQLIERLLNLALVEQQQSLHDPETLDLNELCNQLLDTHSARILRQSIQLQKDFAADAKLKGEAFLLRQAINNLLENALDFTPQGGCILVRTRRQGARLQLLITNQGEPIPDFAVARLTERFFSLPRPSTGKKSTGLGLNFVQEVMDLHGGSLRVSNVQLDLARSDHTPVTDTGVAAVEACLEFNAG</sequence>
<organism evidence="13 14">
    <name type="scientific">Cellvibrio fontiphilus</name>
    <dbReference type="NCBI Taxonomy" id="1815559"/>
    <lineage>
        <taxon>Bacteria</taxon>
        <taxon>Pseudomonadati</taxon>
        <taxon>Pseudomonadota</taxon>
        <taxon>Gammaproteobacteria</taxon>
        <taxon>Cellvibrionales</taxon>
        <taxon>Cellvibrionaceae</taxon>
        <taxon>Cellvibrio</taxon>
    </lineage>
</organism>
<dbReference type="InterPro" id="IPR003594">
    <property type="entry name" value="HATPase_dom"/>
</dbReference>
<name>A0ABV7FEK9_9GAMM</name>
<keyword evidence="6 10" id="KW-0812">Transmembrane</keyword>
<evidence type="ECO:0000256" key="2">
    <source>
        <dbReference type="ARBA" id="ARBA00004370"/>
    </source>
</evidence>
<keyword evidence="5 13" id="KW-0808">Transferase</keyword>
<dbReference type="Pfam" id="PF00512">
    <property type="entry name" value="HisKA"/>
    <property type="match status" value="1"/>
</dbReference>
<dbReference type="SMART" id="SM00387">
    <property type="entry name" value="HATPase_c"/>
    <property type="match status" value="1"/>
</dbReference>
<dbReference type="SMART" id="SM00304">
    <property type="entry name" value="HAMP"/>
    <property type="match status" value="1"/>
</dbReference>
<dbReference type="Pfam" id="PF02518">
    <property type="entry name" value="HATPase_c"/>
    <property type="match status" value="1"/>
</dbReference>
<feature type="transmembrane region" description="Helical" evidence="10">
    <location>
        <begin position="184"/>
        <end position="206"/>
    </location>
</feature>
<evidence type="ECO:0000256" key="1">
    <source>
        <dbReference type="ARBA" id="ARBA00000085"/>
    </source>
</evidence>
<dbReference type="SMART" id="SM00388">
    <property type="entry name" value="HisKA"/>
    <property type="match status" value="1"/>
</dbReference>
<feature type="transmembrane region" description="Helical" evidence="10">
    <location>
        <begin position="6"/>
        <end position="23"/>
    </location>
</feature>
<evidence type="ECO:0000256" key="5">
    <source>
        <dbReference type="ARBA" id="ARBA00022679"/>
    </source>
</evidence>
<comment type="caution">
    <text evidence="13">The sequence shown here is derived from an EMBL/GenBank/DDBJ whole genome shotgun (WGS) entry which is preliminary data.</text>
</comment>
<reference evidence="14" key="1">
    <citation type="journal article" date="2019" name="Int. J. Syst. Evol. Microbiol.">
        <title>The Global Catalogue of Microorganisms (GCM) 10K type strain sequencing project: providing services to taxonomists for standard genome sequencing and annotation.</title>
        <authorList>
            <consortium name="The Broad Institute Genomics Platform"/>
            <consortium name="The Broad Institute Genome Sequencing Center for Infectious Disease"/>
            <person name="Wu L."/>
            <person name="Ma J."/>
        </authorList>
    </citation>
    <scope>NUCLEOTIDE SEQUENCE [LARGE SCALE GENOMIC DNA]</scope>
    <source>
        <strain evidence="14">KCTC 52237</strain>
    </source>
</reference>
<dbReference type="InterPro" id="IPR005467">
    <property type="entry name" value="His_kinase_dom"/>
</dbReference>
<comment type="catalytic activity">
    <reaction evidence="1">
        <text>ATP + protein L-histidine = ADP + protein N-phospho-L-histidine.</text>
        <dbReference type="EC" id="2.7.13.3"/>
    </reaction>
</comment>
<dbReference type="Proteomes" id="UP001595555">
    <property type="component" value="Unassembled WGS sequence"/>
</dbReference>
<evidence type="ECO:0000259" key="12">
    <source>
        <dbReference type="PROSITE" id="PS50885"/>
    </source>
</evidence>
<evidence type="ECO:0000256" key="8">
    <source>
        <dbReference type="ARBA" id="ARBA00022989"/>
    </source>
</evidence>
<evidence type="ECO:0000313" key="14">
    <source>
        <dbReference type="Proteomes" id="UP001595555"/>
    </source>
</evidence>